<feature type="transmembrane region" description="Helical" evidence="8">
    <location>
        <begin position="444"/>
        <end position="462"/>
    </location>
</feature>
<accession>A0A916JMK1</accession>
<feature type="transmembrane region" description="Helical" evidence="8">
    <location>
        <begin position="153"/>
        <end position="173"/>
    </location>
</feature>
<dbReference type="Pfam" id="PF03062">
    <property type="entry name" value="MBOAT"/>
    <property type="match status" value="1"/>
</dbReference>
<feature type="transmembrane region" description="Helical" evidence="8">
    <location>
        <begin position="27"/>
        <end position="44"/>
    </location>
</feature>
<proteinExistence type="inferred from homology"/>
<feature type="transmembrane region" description="Helical" evidence="8">
    <location>
        <begin position="232"/>
        <end position="255"/>
    </location>
</feature>
<dbReference type="EMBL" id="OU015584">
    <property type="protein sequence ID" value="CAG5080972.1"/>
    <property type="molecule type" value="Genomic_DNA"/>
</dbReference>
<gene>
    <name evidence="9" type="primary">patA_5</name>
    <name evidence="9" type="ORF">CRYO30217_01500</name>
</gene>
<dbReference type="GO" id="GO:0042121">
    <property type="term" value="P:alginic acid biosynthetic process"/>
    <property type="evidence" value="ECO:0007669"/>
    <property type="project" value="InterPro"/>
</dbReference>
<evidence type="ECO:0000256" key="6">
    <source>
        <dbReference type="ARBA" id="ARBA00023136"/>
    </source>
</evidence>
<sequence length="472" mass="55238">MLFNSFDFLVFAVLFFSLWPLFRKQDNLRWGFIVFASFIFYGWWDWRFLFLILFSGLVDYFAGLGLRKKKFNKKMILGVSLGANLGALFIFKYAVFFATVIEDLVAKLGYEAHLAESIPEFALILPVGISFYTFQSLSYTIDIYRGRLEPTRNVLHFFAYLVMFPQLVAGPIIRAKDFLKQLKSYHIPNDLEKWNATKMICYGLFQKVVIADNLSYFIDSAFEGKTPYDGTLFWWTVAIAFSFQIYADFSGYSLMARGLAKMMGYHFKMNFNHPYLATSIKQFWSKWHISLSTWFRDYVYIPLGGSRNGIYMGIIALFITMMLSGIWHGANYTFIAWAGLHIIYQLIERYTKWNKKLKHLPALLTLIIFLQVTVAWVYFRANDINQGTTIIKKLFSLSSSDITYLSAYLDQLIYLYLAIVIEMIIRARKNRTPLSTFYSKHRDWVDVAFVSLSIIMILLFRGEGQQFIYFQF</sequence>
<comment type="subcellular location">
    <subcellularLocation>
        <location evidence="1">Cell membrane</location>
        <topology evidence="1">Multi-pass membrane protein</topology>
    </subcellularLocation>
</comment>
<evidence type="ECO:0000256" key="4">
    <source>
        <dbReference type="ARBA" id="ARBA00022692"/>
    </source>
</evidence>
<feature type="transmembrane region" description="Helical" evidence="8">
    <location>
        <begin position="78"/>
        <end position="101"/>
    </location>
</feature>
<dbReference type="AlphaFoldDB" id="A0A916JMK1"/>
<dbReference type="GO" id="GO:0005886">
    <property type="term" value="C:plasma membrane"/>
    <property type="evidence" value="ECO:0007669"/>
    <property type="project" value="UniProtKB-SubCell"/>
</dbReference>
<evidence type="ECO:0000256" key="3">
    <source>
        <dbReference type="ARBA" id="ARBA00022475"/>
    </source>
</evidence>
<dbReference type="InterPro" id="IPR024194">
    <property type="entry name" value="Ac/AlaTfrase_AlgI/DltB"/>
</dbReference>
<dbReference type="KEGG" id="ptan:CRYO30217_01500"/>
<protein>
    <submittedName>
        <fullName evidence="9">Peptidoglycan O-acetyltransferase</fullName>
        <ecNumber evidence="9">2.3.1.-</ecNumber>
    </submittedName>
</protein>
<keyword evidence="7 9" id="KW-0012">Acyltransferase</keyword>
<dbReference type="InterPro" id="IPR004299">
    <property type="entry name" value="MBOAT_fam"/>
</dbReference>
<dbReference type="EC" id="2.3.1.-" evidence="9"/>
<evidence type="ECO:0000256" key="8">
    <source>
        <dbReference type="SAM" id="Phobius"/>
    </source>
</evidence>
<feature type="transmembrane region" description="Helical" evidence="8">
    <location>
        <begin position="6"/>
        <end position="22"/>
    </location>
</feature>
<dbReference type="InterPro" id="IPR028362">
    <property type="entry name" value="AlgI"/>
</dbReference>
<evidence type="ECO:0000256" key="5">
    <source>
        <dbReference type="ARBA" id="ARBA00022989"/>
    </source>
</evidence>
<evidence type="ECO:0000256" key="7">
    <source>
        <dbReference type="PIRNR" id="PIRNR016636"/>
    </source>
</evidence>
<dbReference type="PANTHER" id="PTHR13285:SF18">
    <property type="entry name" value="PROTEIN-CYSTEINE N-PALMITOYLTRANSFERASE RASP"/>
    <property type="match status" value="1"/>
</dbReference>
<dbReference type="RefSeq" id="WP_258541701.1">
    <property type="nucleotide sequence ID" value="NZ_OU015584.1"/>
</dbReference>
<evidence type="ECO:0000256" key="2">
    <source>
        <dbReference type="ARBA" id="ARBA00010323"/>
    </source>
</evidence>
<name>A0A916JMK1_9FLAO</name>
<evidence type="ECO:0000313" key="9">
    <source>
        <dbReference type="EMBL" id="CAG5080972.1"/>
    </source>
</evidence>
<feature type="transmembrane region" description="Helical" evidence="8">
    <location>
        <begin position="359"/>
        <end position="379"/>
    </location>
</feature>
<dbReference type="PIRSF" id="PIRSF500217">
    <property type="entry name" value="AlgI"/>
    <property type="match status" value="1"/>
</dbReference>
<keyword evidence="6 7" id="KW-0472">Membrane</keyword>
<dbReference type="GO" id="GO:0016746">
    <property type="term" value="F:acyltransferase activity"/>
    <property type="evidence" value="ECO:0007669"/>
    <property type="project" value="UniProtKB-KW"/>
</dbReference>
<keyword evidence="4 8" id="KW-0812">Transmembrane</keyword>
<keyword evidence="7 9" id="KW-0808">Transferase</keyword>
<dbReference type="PIRSF" id="PIRSF016636">
    <property type="entry name" value="AlgI_DltB"/>
    <property type="match status" value="1"/>
</dbReference>
<feature type="transmembrane region" description="Helical" evidence="8">
    <location>
        <begin position="50"/>
        <end position="66"/>
    </location>
</feature>
<dbReference type="InterPro" id="IPR051085">
    <property type="entry name" value="MB_O-acyltransferase"/>
</dbReference>
<feature type="transmembrane region" description="Helical" evidence="8">
    <location>
        <begin position="309"/>
        <end position="326"/>
    </location>
</feature>
<keyword evidence="5 8" id="KW-1133">Transmembrane helix</keyword>
<organism evidence="9 10">
    <name type="scientific">Parvicella tangerina</name>
    <dbReference type="NCBI Taxonomy" id="2829795"/>
    <lineage>
        <taxon>Bacteria</taxon>
        <taxon>Pseudomonadati</taxon>
        <taxon>Bacteroidota</taxon>
        <taxon>Flavobacteriia</taxon>
        <taxon>Flavobacteriales</taxon>
        <taxon>Parvicellaceae</taxon>
        <taxon>Parvicella</taxon>
    </lineage>
</organism>
<keyword evidence="10" id="KW-1185">Reference proteome</keyword>
<feature type="transmembrane region" description="Helical" evidence="8">
    <location>
        <begin position="332"/>
        <end position="347"/>
    </location>
</feature>
<dbReference type="Proteomes" id="UP000683507">
    <property type="component" value="Chromosome"/>
</dbReference>
<feature type="transmembrane region" description="Helical" evidence="8">
    <location>
        <begin position="402"/>
        <end position="424"/>
    </location>
</feature>
<keyword evidence="3 7" id="KW-1003">Cell membrane</keyword>
<reference evidence="9" key="1">
    <citation type="submission" date="2021-04" db="EMBL/GenBank/DDBJ databases">
        <authorList>
            <person name="Rodrigo-Torres L."/>
            <person name="Arahal R. D."/>
            <person name="Lucena T."/>
        </authorList>
    </citation>
    <scope>NUCLEOTIDE SEQUENCE</scope>
    <source>
        <strain evidence="9">AS29M-1</strain>
    </source>
</reference>
<feature type="transmembrane region" description="Helical" evidence="8">
    <location>
        <begin position="121"/>
        <end position="141"/>
    </location>
</feature>
<comment type="similarity">
    <text evidence="2 7">Belongs to the membrane-bound acyltransferase family.</text>
</comment>
<evidence type="ECO:0000313" key="10">
    <source>
        <dbReference type="Proteomes" id="UP000683507"/>
    </source>
</evidence>
<dbReference type="PANTHER" id="PTHR13285">
    <property type="entry name" value="ACYLTRANSFERASE"/>
    <property type="match status" value="1"/>
</dbReference>
<evidence type="ECO:0000256" key="1">
    <source>
        <dbReference type="ARBA" id="ARBA00004651"/>
    </source>
</evidence>